<dbReference type="RefSeq" id="WP_094607308.1">
    <property type="nucleotide sequence ID" value="NZ_CP155573.1"/>
</dbReference>
<reference evidence="3" key="1">
    <citation type="submission" date="2024-05" db="EMBL/GenBank/DDBJ databases">
        <title>Isolation and characterization of Sporomusa carbonis sp. nov., a carboxydotrophic hydrogenogen in the genus of Sporomusa isolated from a charcoal burning pile.</title>
        <authorList>
            <person name="Boeer T."/>
            <person name="Rosenbaum F."/>
            <person name="Eysell L."/>
            <person name="Mueller V."/>
            <person name="Daniel R."/>
            <person name="Poehlein A."/>
        </authorList>
    </citation>
    <scope>NUCLEOTIDE SEQUENCE [LARGE SCALE GENOMIC DNA]</scope>
    <source>
        <strain evidence="3">DSM 10669</strain>
    </source>
</reference>
<proteinExistence type="predicted"/>
<keyword evidence="1" id="KW-0732">Signal</keyword>
<feature type="chain" id="PRO_5046174736" description="Formylmethanofuran dehydrogenase subunit E domain-containing protein" evidence="1">
    <location>
        <begin position="24"/>
        <end position="246"/>
    </location>
</feature>
<sequence>MRKVLLSFMVSVFLLFSTGSVFASEGKADNSVDWFYPSWAAEAKYNQPITVLDTDTGLGRYSLHTKEISLKDLARIHGHLCDGLVISYVEIKAVLDKLFPDGTVDRTDLRAVSKNGPCWVDASSMMTGARINFQTLRIDSTVGDGFIIQRISTGEAYDVHLKPGIFLTEQAQLESKIRKLRSQGQPVLAEDIDKVEQMGEELSQRILNLPQGGILVIKALPDYKFVFNDMLGNRGDVINKSMPRTK</sequence>
<name>A0ABZ3IQK2_9FIRM</name>
<dbReference type="InterPro" id="IPR003814">
    <property type="entry name" value="FmdEsu_dom"/>
</dbReference>
<dbReference type="SUPFAM" id="SSF143555">
    <property type="entry name" value="FwdE-like"/>
    <property type="match status" value="1"/>
</dbReference>
<gene>
    <name evidence="3" type="ORF">SPSIL_038820</name>
</gene>
<evidence type="ECO:0000256" key="1">
    <source>
        <dbReference type="SAM" id="SignalP"/>
    </source>
</evidence>
<dbReference type="EMBL" id="CP155573">
    <property type="protein sequence ID" value="XFO67663.1"/>
    <property type="molecule type" value="Genomic_DNA"/>
</dbReference>
<dbReference type="Pfam" id="PF02663">
    <property type="entry name" value="FmdE"/>
    <property type="match status" value="1"/>
</dbReference>
<accession>A0ABZ3IQK2</accession>
<evidence type="ECO:0000313" key="4">
    <source>
        <dbReference type="Proteomes" id="UP000216752"/>
    </source>
</evidence>
<organism evidence="3 4">
    <name type="scientific">Sporomusa silvacetica DSM 10669</name>
    <dbReference type="NCBI Taxonomy" id="1123289"/>
    <lineage>
        <taxon>Bacteria</taxon>
        <taxon>Bacillati</taxon>
        <taxon>Bacillota</taxon>
        <taxon>Negativicutes</taxon>
        <taxon>Selenomonadales</taxon>
        <taxon>Sporomusaceae</taxon>
        <taxon>Sporomusa</taxon>
    </lineage>
</organism>
<protein>
    <recommendedName>
        <fullName evidence="2">Formylmethanofuran dehydrogenase subunit E domain-containing protein</fullName>
    </recommendedName>
</protein>
<dbReference type="Gene3D" id="3.30.1330.130">
    <property type="match status" value="1"/>
</dbReference>
<feature type="signal peptide" evidence="1">
    <location>
        <begin position="1"/>
        <end position="23"/>
    </location>
</feature>
<evidence type="ECO:0000313" key="3">
    <source>
        <dbReference type="EMBL" id="XFO67663.1"/>
    </source>
</evidence>
<evidence type="ECO:0000259" key="2">
    <source>
        <dbReference type="Pfam" id="PF02663"/>
    </source>
</evidence>
<dbReference type="Proteomes" id="UP000216752">
    <property type="component" value="Chromosome"/>
</dbReference>
<keyword evidence="4" id="KW-1185">Reference proteome</keyword>
<feature type="domain" description="Formylmethanofuran dehydrogenase subunit E" evidence="2">
    <location>
        <begin position="76"/>
        <end position="211"/>
    </location>
</feature>